<feature type="compositionally biased region" description="Basic and acidic residues" evidence="1">
    <location>
        <begin position="589"/>
        <end position="667"/>
    </location>
</feature>
<dbReference type="EMBL" id="GG698478">
    <property type="protein sequence ID" value="EGD92993.1"/>
    <property type="molecule type" value="Genomic_DNA"/>
</dbReference>
<dbReference type="Pfam" id="PF12520">
    <property type="entry name" value="DUF3723"/>
    <property type="match status" value="1"/>
</dbReference>
<keyword evidence="3" id="KW-1185">Reference proteome</keyword>
<dbReference type="HOGENOM" id="CLU_004286_5_0_1"/>
<reference evidence="3" key="1">
    <citation type="journal article" date="2012" name="MBio">
        <title>Comparative genome analysis of Trichophyton rubrum and related dermatophytes reveals candidate genes involved in infection.</title>
        <authorList>
            <person name="Martinez D.A."/>
            <person name="Oliver B.G."/>
            <person name="Graeser Y."/>
            <person name="Goldberg J.M."/>
            <person name="Li W."/>
            <person name="Martinez-Rossi N.M."/>
            <person name="Monod M."/>
            <person name="Shelest E."/>
            <person name="Barton R.C."/>
            <person name="Birch E."/>
            <person name="Brakhage A.A."/>
            <person name="Chen Z."/>
            <person name="Gurr S.J."/>
            <person name="Heiman D."/>
            <person name="Heitman J."/>
            <person name="Kosti I."/>
            <person name="Rossi A."/>
            <person name="Saif S."/>
            <person name="Samalova M."/>
            <person name="Saunders C.W."/>
            <person name="Shea T."/>
            <person name="Summerbell R.C."/>
            <person name="Xu J."/>
            <person name="Young S."/>
            <person name="Zeng Q."/>
            <person name="Birren B.W."/>
            <person name="Cuomo C.A."/>
            <person name="White T.C."/>
        </authorList>
    </citation>
    <scope>NUCLEOTIDE SEQUENCE [LARGE SCALE GENOMIC DNA]</scope>
    <source>
        <strain evidence="3">CBS 112818</strain>
    </source>
</reference>
<evidence type="ECO:0000313" key="3">
    <source>
        <dbReference type="Proteomes" id="UP000009172"/>
    </source>
</evidence>
<feature type="region of interest" description="Disordered" evidence="1">
    <location>
        <begin position="740"/>
        <end position="784"/>
    </location>
</feature>
<gene>
    <name evidence="2" type="ORF">TESG_00553</name>
</gene>
<sequence>MSQHTFTRPEVLVANERHLKYQGVAKVDVNQINFTQHETSLDTRKAERLRKIFLKEGCHRLDVRNHIPCTISSQHLDTSLERAGVTRAALLTDNVEKLPFLQFSHNELLGLHGRHRIEVARELLPPSDRWWTVDVYLDDIGFELRTAFLEEYANEKKPDDGDIYQKIRHYQAELNVQLEKRWWARLSKAKSDRLEQLFRNKELSAKFDALLQIPGLWGGMRIGSIGKILGPEFDEELICYLSSINAAWSGFVGGTQAAKAKISRHDVETLQLMAPSTPDDSRTVEGLVLSGKVFDQFNREERALIWERLRGFDGLIPSLFTFFEDCKYLEECAHCMQRLVKPSERGPTIRQAMKSIFNDSNYTASDFRIQTSKDKYRTVSETIEGRFELGYRQLWLYAMRHFHQVDKASKKKDRLAGRTMAKANEKVLYNMAILAQIFGFKSPEIEKLVAENPDRIMARNALLKAREPPEFQYKPGQFESLIDAVIQCYRAAEKAENVTSCDLIEPDAIKRCGVPLANIHNLDIPYLFLDNIHADNLPDSRLSSFFVRRSVYFLFFDRLSLPESSASDRVDIVSPFPTDIDMASSQWEQPRREEQHQKHGRQLNKEQELQQREDRLQNREQELQQREDQLQNREQELQHREDQLQNREQELQHREDQLQNREQELQQRDNQPQNKEQELQHREDQLQNREREAQQELYQSQHGQQQVEHDPVQQVEQEMDLFEEPEEEHQTHLPIFTFNRPSNQTQFKKTKKPGIQSVREESERERSRRGLREHWRKQHREDELQEEEQLNYLDMAEREDRSYRLRKQGQLNIQTTDSSIKVILKILDNEEWKTEREIIASKDNTFELESLVKKYSQKKLAKLFPHDRDMRSIRVCECFQVALLDDKHEIFLRPPMEPEY</sequence>
<feature type="region of interest" description="Disordered" evidence="1">
    <location>
        <begin position="585"/>
        <end position="711"/>
    </location>
</feature>
<dbReference type="InterPro" id="IPR022198">
    <property type="entry name" value="DUF3723"/>
</dbReference>
<organism evidence="2 3">
    <name type="scientific">Trichophyton tonsurans (strain CBS 112818)</name>
    <name type="common">Scalp ringworm fungus</name>
    <dbReference type="NCBI Taxonomy" id="647933"/>
    <lineage>
        <taxon>Eukaryota</taxon>
        <taxon>Fungi</taxon>
        <taxon>Dikarya</taxon>
        <taxon>Ascomycota</taxon>
        <taxon>Pezizomycotina</taxon>
        <taxon>Eurotiomycetes</taxon>
        <taxon>Eurotiomycetidae</taxon>
        <taxon>Onygenales</taxon>
        <taxon>Arthrodermataceae</taxon>
        <taxon>Trichophyton</taxon>
    </lineage>
</organism>
<dbReference type="Proteomes" id="UP000009172">
    <property type="component" value="Unassembled WGS sequence"/>
</dbReference>
<protein>
    <submittedName>
        <fullName evidence="2">Uncharacterized protein</fullName>
    </submittedName>
</protein>
<feature type="compositionally biased region" description="Polar residues" evidence="1">
    <location>
        <begin position="696"/>
        <end position="706"/>
    </location>
</feature>
<evidence type="ECO:0000256" key="1">
    <source>
        <dbReference type="SAM" id="MobiDB-lite"/>
    </source>
</evidence>
<accession>F2RNT7</accession>
<dbReference type="AlphaFoldDB" id="F2RNT7"/>
<name>F2RNT7_TRIT1</name>
<evidence type="ECO:0000313" key="2">
    <source>
        <dbReference type="EMBL" id="EGD92993.1"/>
    </source>
</evidence>
<feature type="compositionally biased region" description="Basic and acidic residues" evidence="1">
    <location>
        <begin position="675"/>
        <end position="694"/>
    </location>
</feature>
<proteinExistence type="predicted"/>
<feature type="compositionally biased region" description="Basic and acidic residues" evidence="1">
    <location>
        <begin position="758"/>
        <end position="773"/>
    </location>
</feature>